<gene>
    <name evidence="8" type="primary">SYP112_5</name>
    <name evidence="8" type="ORF">CK203_064952</name>
</gene>
<evidence type="ECO:0000313" key="8">
    <source>
        <dbReference type="EMBL" id="RVW60569.1"/>
    </source>
</evidence>
<dbReference type="PANTHER" id="PTHR19957:SF123">
    <property type="entry name" value="SYNTAXIN-112"/>
    <property type="match status" value="1"/>
</dbReference>
<keyword evidence="5" id="KW-0175">Coiled coil</keyword>
<dbReference type="PANTHER" id="PTHR19957">
    <property type="entry name" value="SYNTAXIN"/>
    <property type="match status" value="1"/>
</dbReference>
<evidence type="ECO:0000256" key="2">
    <source>
        <dbReference type="ARBA" id="ARBA00022448"/>
    </source>
</evidence>
<sequence length="111" mass="12460">MMTGSVQIEAFEGKTGGDLVNRERNEALREIQRSLDKLRQVFLDMAVLVESQGEKMDDIEENVAIAGNFISGGTNSLVYAKQMKKGKKWVYWVWAVGLIILLVCFISMLTS</sequence>
<feature type="domain" description="T-SNARE coiled-coil homology" evidence="7">
    <location>
        <begin position="18"/>
        <end position="80"/>
    </location>
</feature>
<proteinExistence type="inferred from homology"/>
<protein>
    <submittedName>
        <fullName evidence="8">Syntaxin-112</fullName>
    </submittedName>
</protein>
<feature type="transmembrane region" description="Helical" evidence="6">
    <location>
        <begin position="89"/>
        <end position="109"/>
    </location>
</feature>
<name>A0A438FKN7_VITVI</name>
<dbReference type="SMART" id="SM00397">
    <property type="entry name" value="t_SNARE"/>
    <property type="match status" value="1"/>
</dbReference>
<dbReference type="InterPro" id="IPR045242">
    <property type="entry name" value="Syntaxin"/>
</dbReference>
<evidence type="ECO:0000256" key="3">
    <source>
        <dbReference type="ARBA" id="ARBA00022927"/>
    </source>
</evidence>
<dbReference type="CDD" id="cd15848">
    <property type="entry name" value="SNARE_syntaxin1-like"/>
    <property type="match status" value="1"/>
</dbReference>
<dbReference type="AlphaFoldDB" id="A0A438FKN7"/>
<dbReference type="InterPro" id="IPR000727">
    <property type="entry name" value="T_SNARE_dom"/>
</dbReference>
<dbReference type="Gene3D" id="1.20.5.110">
    <property type="match status" value="1"/>
</dbReference>
<evidence type="ECO:0000259" key="7">
    <source>
        <dbReference type="PROSITE" id="PS50192"/>
    </source>
</evidence>
<comment type="caution">
    <text evidence="8">The sequence shown here is derived from an EMBL/GenBank/DDBJ whole genome shotgun (WGS) entry which is preliminary data.</text>
</comment>
<organism evidence="8 9">
    <name type="scientific">Vitis vinifera</name>
    <name type="common">Grape</name>
    <dbReference type="NCBI Taxonomy" id="29760"/>
    <lineage>
        <taxon>Eukaryota</taxon>
        <taxon>Viridiplantae</taxon>
        <taxon>Streptophyta</taxon>
        <taxon>Embryophyta</taxon>
        <taxon>Tracheophyta</taxon>
        <taxon>Spermatophyta</taxon>
        <taxon>Magnoliopsida</taxon>
        <taxon>eudicotyledons</taxon>
        <taxon>Gunneridae</taxon>
        <taxon>Pentapetalae</taxon>
        <taxon>rosids</taxon>
        <taxon>Vitales</taxon>
        <taxon>Vitaceae</taxon>
        <taxon>Viteae</taxon>
        <taxon>Vitis</taxon>
    </lineage>
</organism>
<reference evidence="8 9" key="1">
    <citation type="journal article" date="2018" name="PLoS Genet.">
        <title>Population sequencing reveals clonal diversity and ancestral inbreeding in the grapevine cultivar Chardonnay.</title>
        <authorList>
            <person name="Roach M.J."/>
            <person name="Johnson D.L."/>
            <person name="Bohlmann J."/>
            <person name="van Vuuren H.J."/>
            <person name="Jones S.J."/>
            <person name="Pretorius I.S."/>
            <person name="Schmidt S.A."/>
            <person name="Borneman A.R."/>
        </authorList>
    </citation>
    <scope>NUCLEOTIDE SEQUENCE [LARGE SCALE GENOMIC DNA]</scope>
    <source>
        <strain evidence="9">cv. Chardonnay</strain>
        <tissue evidence="8">Leaf</tissue>
    </source>
</reference>
<evidence type="ECO:0000313" key="9">
    <source>
        <dbReference type="Proteomes" id="UP000288805"/>
    </source>
</evidence>
<keyword evidence="3" id="KW-0653">Protein transport</keyword>
<dbReference type="SUPFAM" id="SSF58038">
    <property type="entry name" value="SNARE fusion complex"/>
    <property type="match status" value="1"/>
</dbReference>
<dbReference type="FunFam" id="1.20.5.110:FF:000008">
    <property type="entry name" value="Syntaxin 132"/>
    <property type="match status" value="1"/>
</dbReference>
<keyword evidence="6" id="KW-1133">Transmembrane helix</keyword>
<dbReference type="OrthoDB" id="330671at2759"/>
<keyword evidence="2" id="KW-0813">Transport</keyword>
<evidence type="ECO:0000256" key="4">
    <source>
        <dbReference type="ARBA" id="ARBA00022990"/>
    </source>
</evidence>
<evidence type="ECO:0000256" key="1">
    <source>
        <dbReference type="ARBA" id="ARBA00009063"/>
    </source>
</evidence>
<dbReference type="EMBL" id="QGNW01000850">
    <property type="protein sequence ID" value="RVW60569.1"/>
    <property type="molecule type" value="Genomic_DNA"/>
</dbReference>
<keyword evidence="4" id="KW-0007">Acetylation</keyword>
<accession>A0A438FKN7</accession>
<dbReference type="Proteomes" id="UP000288805">
    <property type="component" value="Unassembled WGS sequence"/>
</dbReference>
<dbReference type="GO" id="GO:0015031">
    <property type="term" value="P:protein transport"/>
    <property type="evidence" value="ECO:0007669"/>
    <property type="project" value="UniProtKB-KW"/>
</dbReference>
<keyword evidence="6" id="KW-0472">Membrane</keyword>
<comment type="similarity">
    <text evidence="1">Belongs to the syntaxin family.</text>
</comment>
<evidence type="ECO:0000256" key="5">
    <source>
        <dbReference type="ARBA" id="ARBA00023054"/>
    </source>
</evidence>
<evidence type="ECO:0000256" key="6">
    <source>
        <dbReference type="SAM" id="Phobius"/>
    </source>
</evidence>
<keyword evidence="6" id="KW-0812">Transmembrane</keyword>
<dbReference type="PROSITE" id="PS50192">
    <property type="entry name" value="T_SNARE"/>
    <property type="match status" value="1"/>
</dbReference>